<sequence length="1362" mass="150604">MILMNVKSVLRETHRCFYWLLESSKEDAVLSERVSEFPIRSFVAKFKSHSPLLLWDLLVFSRVLKLYIGGQDYNLQDDYLNAEALCYFKSRNQGVGSTNQRSFQDPSSNISNNIRPPEYNMLVGASPGHNYSIQTGEEFALEFMRERVNAKHHFVPTNSPDLGVSTGYMDLKGIMGIPHASSDSGSSIAMLNPVEKDHVQHFERGGLSHEEKSSYNSMRFVPRASSRNDVSRLHGFTSSGASDSSTRKMKFLCSFGGKIMPRPSDGKLRYAGGETRIIHITKDISWSNLLQKTSTIYDQVHTIKYQLPGEDLDALVSVSCDEDLQNMMEECNVPENGGSTKPRMFLFSISDLEDAQIGVGSTEGGSEIEYVIAVNGMDLSSRRNSTPLGNTSGNNIDELLALNVGSENGQVAPELPDNMKSSLTIAAPSFSQSSQTIWTNFSSGFKSNLQPSSGQKLQQGELGPSQLSSFHPMQCLPEKVGKSSVPSSIQSQHDYVLNNNATPVENISSVPSKGYVYEHGGLATDYPVGGFHAKDSDALLKEGKITETSTSKLSEPDKIQSLEKEVSFKDAQMKREGSLHKINETNESQKFEHEYLASSNPSDASVLSYNSKAVQVINSDTDLGSNFLLMKSNKHQDPSQESVPLEASNEGNKRTEDKFSSDGLPTSGFGASEADETEFSYTEPILPPRVFHSERIPREQAELNRLSKSDDSFGSQFLRTQGNTDYSQTLTESAETLLDGNVTLQSEQSVSSSKAGVPRGNCQALEDGLVAFETYKTSADANNKTMNISGEHDGSEVSDMSNIKSPSAYRKEAGGLAPASEEVSYKHKEESSMDPLESGWIDGSTHKNHRNETQEHAESSSLTENPGKNVTHVEPGVGIGTSEHGDILIDINDRFPRDFLSDIFSKARNSENISGINPLHGNGAGLSLNVENHEPKRWSYFRNLVQEEFVGKDISLMDQDHPGFSSSLENVEEGGTMNRYPPLNSDVGAIYHRDSHINLDDNIQQESRLLTGPSSTNLFTDNDSSKLKDNESMQLDEPISKAPQAENDAKLDIQDIGVPLVDFYLEEIDISTLQIIKNEDLEEQRELGSGTFGTVYHGKWRGTDVAIKRIKKSCFTCRSSEQERLTVEFWREADILSKLHHPNVVAFYGVVQDGPGGTLATVTEFMVNGSLRNVLLSKDRYLDRRKRLIIAMDAAFGMEYLHSKNIVHFDLKCDNLLVNLKDPFRPICKVGDFGLSKIKRNTLVTGGVRGTLPWMAPELLNGSSSKVSEKVDVFSFGIVLWEILTGEEPYANMHYGAIIGGIVNNTLRPPVPSFCDPDWRLLMEQCWSPDPVVRPSFTDIASRLRVMSTAAQTRSPQNQTPK</sequence>
<dbReference type="GO" id="GO:0005524">
    <property type="term" value="F:ATP binding"/>
    <property type="evidence" value="ECO:0007669"/>
    <property type="project" value="UniProtKB-UniRule"/>
</dbReference>
<evidence type="ECO:0000256" key="9">
    <source>
        <dbReference type="ARBA" id="ARBA00023294"/>
    </source>
</evidence>
<gene>
    <name evidence="13" type="primary">SIS8</name>
    <name evidence="13" type="ORF">SDJN03_20123</name>
</gene>
<evidence type="ECO:0000256" key="1">
    <source>
        <dbReference type="ARBA" id="ARBA00004496"/>
    </source>
</evidence>
<evidence type="ECO:0000313" key="14">
    <source>
        <dbReference type="Proteomes" id="UP000685013"/>
    </source>
</evidence>
<evidence type="ECO:0000313" key="13">
    <source>
        <dbReference type="EMBL" id="KAG6584191.1"/>
    </source>
</evidence>
<feature type="binding site" evidence="10">
    <location>
        <position position="1112"/>
    </location>
    <ligand>
        <name>ATP</name>
        <dbReference type="ChEBI" id="CHEBI:30616"/>
    </ligand>
</feature>
<comment type="caution">
    <text evidence="13">The sequence shown here is derived from an EMBL/GenBank/DDBJ whole genome shotgun (WGS) entry which is preliminary data.</text>
</comment>
<evidence type="ECO:0000256" key="8">
    <source>
        <dbReference type="ARBA" id="ARBA00022840"/>
    </source>
</evidence>
<dbReference type="PROSITE" id="PS50011">
    <property type="entry name" value="PROTEIN_KINASE_DOM"/>
    <property type="match status" value="1"/>
</dbReference>
<dbReference type="Pfam" id="PF07714">
    <property type="entry name" value="PK_Tyr_Ser-Thr"/>
    <property type="match status" value="1"/>
</dbReference>
<feature type="compositionally biased region" description="Polar residues" evidence="11">
    <location>
        <begin position="449"/>
        <end position="458"/>
    </location>
</feature>
<dbReference type="InterPro" id="IPR001245">
    <property type="entry name" value="Ser-Thr/Tyr_kinase_cat_dom"/>
</dbReference>
<keyword evidence="14" id="KW-1185">Reference proteome</keyword>
<dbReference type="EMBL" id="JAGKQH010000013">
    <property type="protein sequence ID" value="KAG6584191.1"/>
    <property type="molecule type" value="Genomic_DNA"/>
</dbReference>
<keyword evidence="9" id="KW-0927">Auxin signaling pathway</keyword>
<reference evidence="13 14" key="1">
    <citation type="journal article" date="2021" name="Hortic Res">
        <title>The domestication of Cucurbita argyrosperma as revealed by the genome of its wild relative.</title>
        <authorList>
            <person name="Barrera-Redondo J."/>
            <person name="Sanchez-de la Vega G."/>
            <person name="Aguirre-Liguori J.A."/>
            <person name="Castellanos-Morales G."/>
            <person name="Gutierrez-Guerrero Y.T."/>
            <person name="Aguirre-Dugua X."/>
            <person name="Aguirre-Planter E."/>
            <person name="Tenaillon M.I."/>
            <person name="Lira-Saade R."/>
            <person name="Eguiarte L.E."/>
        </authorList>
    </citation>
    <scope>NUCLEOTIDE SEQUENCE [LARGE SCALE GENOMIC DNA]</scope>
    <source>
        <strain evidence="13">JBR-2021</strain>
    </source>
</reference>
<evidence type="ECO:0000256" key="7">
    <source>
        <dbReference type="ARBA" id="ARBA00022777"/>
    </source>
</evidence>
<accession>A0AAV6MP39</accession>
<feature type="region of interest" description="Disordered" evidence="11">
    <location>
        <begin position="449"/>
        <end position="469"/>
    </location>
</feature>
<evidence type="ECO:0000256" key="10">
    <source>
        <dbReference type="PROSITE-ProRule" id="PRU10141"/>
    </source>
</evidence>
<dbReference type="InterPro" id="IPR017441">
    <property type="entry name" value="Protein_kinase_ATP_BS"/>
</dbReference>
<protein>
    <submittedName>
        <fullName evidence="13">Serine/threonine-protein kinase SIS8</fullName>
    </submittedName>
</protein>
<keyword evidence="7 13" id="KW-0418">Kinase</keyword>
<evidence type="ECO:0000256" key="3">
    <source>
        <dbReference type="ARBA" id="ARBA00022527"/>
    </source>
</evidence>
<dbReference type="Proteomes" id="UP000685013">
    <property type="component" value="Chromosome 13"/>
</dbReference>
<dbReference type="CDD" id="cd13999">
    <property type="entry name" value="STKc_MAP3K-like"/>
    <property type="match status" value="1"/>
</dbReference>
<feature type="region of interest" description="Disordered" evidence="11">
    <location>
        <begin position="809"/>
        <end position="869"/>
    </location>
</feature>
<keyword evidence="8 10" id="KW-0067">ATP-binding</keyword>
<feature type="non-terminal residue" evidence="13">
    <location>
        <position position="1"/>
    </location>
</feature>
<keyword evidence="6 10" id="KW-0547">Nucleotide-binding</keyword>
<dbReference type="SMART" id="SM00666">
    <property type="entry name" value="PB1"/>
    <property type="match status" value="1"/>
</dbReference>
<keyword evidence="4" id="KW-0597">Phosphoprotein</keyword>
<organism evidence="13 14">
    <name type="scientific">Cucurbita argyrosperma subsp. sororia</name>
    <dbReference type="NCBI Taxonomy" id="37648"/>
    <lineage>
        <taxon>Eukaryota</taxon>
        <taxon>Viridiplantae</taxon>
        <taxon>Streptophyta</taxon>
        <taxon>Embryophyta</taxon>
        <taxon>Tracheophyta</taxon>
        <taxon>Spermatophyta</taxon>
        <taxon>Magnoliopsida</taxon>
        <taxon>eudicotyledons</taxon>
        <taxon>Gunneridae</taxon>
        <taxon>Pentapetalae</taxon>
        <taxon>rosids</taxon>
        <taxon>fabids</taxon>
        <taxon>Cucurbitales</taxon>
        <taxon>Cucurbitaceae</taxon>
        <taxon>Cucurbiteae</taxon>
        <taxon>Cucurbita</taxon>
    </lineage>
</organism>
<dbReference type="InterPro" id="IPR008271">
    <property type="entry name" value="Ser/Thr_kinase_AS"/>
</dbReference>
<evidence type="ECO:0000259" key="12">
    <source>
        <dbReference type="PROSITE" id="PS50011"/>
    </source>
</evidence>
<dbReference type="GO" id="GO:0010928">
    <property type="term" value="P:regulation of auxin mediated signaling pathway"/>
    <property type="evidence" value="ECO:0007669"/>
    <property type="project" value="UniProtKB-ARBA"/>
</dbReference>
<dbReference type="InterPro" id="IPR000270">
    <property type="entry name" value="PB1_dom"/>
</dbReference>
<dbReference type="CDD" id="cd06410">
    <property type="entry name" value="PB1_UP2"/>
    <property type="match status" value="1"/>
</dbReference>
<evidence type="ECO:0000256" key="11">
    <source>
        <dbReference type="SAM" id="MobiDB-lite"/>
    </source>
</evidence>
<evidence type="ECO:0000256" key="4">
    <source>
        <dbReference type="ARBA" id="ARBA00022553"/>
    </source>
</evidence>
<feature type="region of interest" description="Disordered" evidence="11">
    <location>
        <begin position="634"/>
        <end position="684"/>
    </location>
</feature>
<dbReference type="FunFam" id="3.30.200.20:FF:000081">
    <property type="entry name" value="Octicosapeptide/phox/Bem1p domain kinase superfamily protein"/>
    <property type="match status" value="1"/>
</dbReference>
<dbReference type="InterPro" id="IPR000719">
    <property type="entry name" value="Prot_kinase_dom"/>
</dbReference>
<dbReference type="GO" id="GO:0009734">
    <property type="term" value="P:auxin-activated signaling pathway"/>
    <property type="evidence" value="ECO:0007669"/>
    <property type="project" value="UniProtKB-KW"/>
</dbReference>
<evidence type="ECO:0000256" key="6">
    <source>
        <dbReference type="ARBA" id="ARBA00022741"/>
    </source>
</evidence>
<dbReference type="GO" id="GO:0005737">
    <property type="term" value="C:cytoplasm"/>
    <property type="evidence" value="ECO:0007669"/>
    <property type="project" value="UniProtKB-SubCell"/>
</dbReference>
<dbReference type="PANTHER" id="PTHR23257:SF957">
    <property type="entry name" value="F3O9.7 PROTEIN-RELATED"/>
    <property type="match status" value="1"/>
</dbReference>
<dbReference type="InterPro" id="IPR050167">
    <property type="entry name" value="Ser_Thr_protein_kinase"/>
</dbReference>
<feature type="domain" description="Protein kinase" evidence="12">
    <location>
        <begin position="1081"/>
        <end position="1346"/>
    </location>
</feature>
<evidence type="ECO:0000256" key="5">
    <source>
        <dbReference type="ARBA" id="ARBA00022679"/>
    </source>
</evidence>
<feature type="compositionally biased region" description="Polar residues" evidence="11">
    <location>
        <begin position="859"/>
        <end position="868"/>
    </location>
</feature>
<dbReference type="Pfam" id="PF00564">
    <property type="entry name" value="PB1"/>
    <property type="match status" value="1"/>
</dbReference>
<dbReference type="PANTHER" id="PTHR23257">
    <property type="entry name" value="SERINE-THREONINE PROTEIN KINASE"/>
    <property type="match status" value="1"/>
</dbReference>
<dbReference type="PROSITE" id="PS00107">
    <property type="entry name" value="PROTEIN_KINASE_ATP"/>
    <property type="match status" value="1"/>
</dbReference>
<comment type="subcellular location">
    <subcellularLocation>
        <location evidence="1">Cytoplasm</location>
    </subcellularLocation>
</comment>
<dbReference type="FunFam" id="3.10.20.90:FF:000058">
    <property type="entry name" value="Octicosapeptide/phox/Bem1p domain kinase superfamily protein"/>
    <property type="match status" value="1"/>
</dbReference>
<feature type="compositionally biased region" description="Basic and acidic residues" evidence="11">
    <location>
        <begin position="651"/>
        <end position="660"/>
    </location>
</feature>
<feature type="region of interest" description="Disordered" evidence="11">
    <location>
        <begin position="783"/>
        <end position="802"/>
    </location>
</feature>
<dbReference type="PROSITE" id="PS00108">
    <property type="entry name" value="PROTEIN_KINASE_ST"/>
    <property type="match status" value="1"/>
</dbReference>
<name>A0AAV6MP39_9ROSI</name>
<dbReference type="GO" id="GO:0004674">
    <property type="term" value="F:protein serine/threonine kinase activity"/>
    <property type="evidence" value="ECO:0007669"/>
    <property type="project" value="UniProtKB-KW"/>
</dbReference>
<dbReference type="SMART" id="SM00220">
    <property type="entry name" value="S_TKc"/>
    <property type="match status" value="1"/>
</dbReference>
<keyword evidence="2" id="KW-0963">Cytoplasm</keyword>
<keyword evidence="3" id="KW-0723">Serine/threonine-protein kinase</keyword>
<evidence type="ECO:0000256" key="2">
    <source>
        <dbReference type="ARBA" id="ARBA00022490"/>
    </source>
</evidence>
<keyword evidence="5" id="KW-0808">Transferase</keyword>
<dbReference type="FunFam" id="1.10.510.10:FF:000142">
    <property type="entry name" value="Octicosapeptide/phox/Bem1p domain kinase superfamily protein"/>
    <property type="match status" value="1"/>
</dbReference>
<proteinExistence type="predicted"/>